<name>A0A2W5G878_9SPHI</name>
<gene>
    <name evidence="1" type="ORF">DI598_17905</name>
</gene>
<accession>A0A2W5G878</accession>
<organism evidence="1 2">
    <name type="scientific">Pseudopedobacter saltans</name>
    <dbReference type="NCBI Taxonomy" id="151895"/>
    <lineage>
        <taxon>Bacteria</taxon>
        <taxon>Pseudomonadati</taxon>
        <taxon>Bacteroidota</taxon>
        <taxon>Sphingobacteriia</taxon>
        <taxon>Sphingobacteriales</taxon>
        <taxon>Sphingobacteriaceae</taxon>
        <taxon>Pseudopedobacter</taxon>
    </lineage>
</organism>
<dbReference type="EMBL" id="QFOI01000493">
    <property type="protein sequence ID" value="PZP41706.1"/>
    <property type="molecule type" value="Genomic_DNA"/>
</dbReference>
<dbReference type="AlphaFoldDB" id="A0A2W5G878"/>
<protein>
    <submittedName>
        <fullName evidence="1">Uncharacterized protein</fullName>
    </submittedName>
</protein>
<comment type="caution">
    <text evidence="1">The sequence shown here is derived from an EMBL/GenBank/DDBJ whole genome shotgun (WGS) entry which is preliminary data.</text>
</comment>
<dbReference type="Proteomes" id="UP000249645">
    <property type="component" value="Unassembled WGS sequence"/>
</dbReference>
<evidence type="ECO:0000313" key="2">
    <source>
        <dbReference type="Proteomes" id="UP000249645"/>
    </source>
</evidence>
<proteinExistence type="predicted"/>
<evidence type="ECO:0000313" key="1">
    <source>
        <dbReference type="EMBL" id="PZP41706.1"/>
    </source>
</evidence>
<sequence length="191" mass="22221">MDTEEYAITRIDVAKSQIDQAIRMYFKGEDPISIHNLAHSALEIFWVLNGKSGSILKNYDAIYNSMSWRDPNPEDQKKWYDGTHRAKNFFKHSGSNPQESVLFRNEDNIFVFIDALFQLRSLVNKKVNGATFNYTHHIMILHLIASYPHFFSVEWQNEINDKLGDFSKDFHLLKNKTHCLKAIPIATILSQ</sequence>
<reference evidence="1 2" key="1">
    <citation type="submission" date="2017-11" db="EMBL/GenBank/DDBJ databases">
        <title>Infants hospitalized years apart are colonized by the same room-sourced microbial strains.</title>
        <authorList>
            <person name="Brooks B."/>
            <person name="Olm M.R."/>
            <person name="Firek B.A."/>
            <person name="Baker R."/>
            <person name="Thomas B.C."/>
            <person name="Morowitz M.J."/>
            <person name="Banfield J.F."/>
        </authorList>
    </citation>
    <scope>NUCLEOTIDE SEQUENCE [LARGE SCALE GENOMIC DNA]</scope>
    <source>
        <strain evidence="1">S2_009_000_R2_76</strain>
    </source>
</reference>